<accession>A0A5C4JBW4</accession>
<dbReference type="Pfam" id="PF13349">
    <property type="entry name" value="DUF4097"/>
    <property type="match status" value="1"/>
</dbReference>
<name>A0A5C4JBW4_9ACTN</name>
<feature type="region of interest" description="Disordered" evidence="1">
    <location>
        <begin position="320"/>
        <end position="339"/>
    </location>
</feature>
<protein>
    <submittedName>
        <fullName evidence="3">DUF4097 domain-containing protein</fullName>
    </submittedName>
</protein>
<proteinExistence type="predicted"/>
<dbReference type="Proteomes" id="UP000309174">
    <property type="component" value="Unassembled WGS sequence"/>
</dbReference>
<sequence length="339" mass="35169">MVTPSRAEQAGSLRAHSFRRAHSDNRSDHVRTLTITAVLAATAAATLTGCGNLTFGTHQEDRAYSAPAGITALKIKSNGSRLVLTASDSPSVKVRERLRWSNDKNKPEARHTTKGNTLSLSAKCARATIGYTNCAVSYRVEVPRSMAVEVDNADGAVVASGLGGAVKLHSDNGAMKVTDLRATSASISSDDGSIHVAGRAATAVLRSDNGSINATGLTADKLTARTEDGRIQLSGRATVADVRTANGSIDAGGLTTDRITAETSDGGIDLRLTTPPANVRATSDNGSVHVRVPTGEGYAISMNTANGSERIDSAIHQDSSSRHQLQLRSANGSVTVSPA</sequence>
<dbReference type="InterPro" id="IPR025164">
    <property type="entry name" value="Toastrack_DUF4097"/>
</dbReference>
<keyword evidence="4" id="KW-1185">Reference proteome</keyword>
<dbReference type="PANTHER" id="PTHR34094">
    <property type="match status" value="1"/>
</dbReference>
<comment type="caution">
    <text evidence="3">The sequence shown here is derived from an EMBL/GenBank/DDBJ whole genome shotgun (WGS) entry which is preliminary data.</text>
</comment>
<evidence type="ECO:0000259" key="2">
    <source>
        <dbReference type="Pfam" id="PF13349"/>
    </source>
</evidence>
<organism evidence="3 4">
    <name type="scientific">Actinomadura soli</name>
    <dbReference type="NCBI Taxonomy" id="2508997"/>
    <lineage>
        <taxon>Bacteria</taxon>
        <taxon>Bacillati</taxon>
        <taxon>Actinomycetota</taxon>
        <taxon>Actinomycetes</taxon>
        <taxon>Streptosporangiales</taxon>
        <taxon>Thermomonosporaceae</taxon>
        <taxon>Actinomadura</taxon>
    </lineage>
</organism>
<dbReference type="EMBL" id="VCKW01000092">
    <property type="protein sequence ID" value="TMQ98478.1"/>
    <property type="molecule type" value="Genomic_DNA"/>
</dbReference>
<feature type="compositionally biased region" description="Polar residues" evidence="1">
    <location>
        <begin position="322"/>
        <end position="339"/>
    </location>
</feature>
<feature type="domain" description="DUF4097" evidence="2">
    <location>
        <begin position="70"/>
        <end position="336"/>
    </location>
</feature>
<reference evidence="3 4" key="1">
    <citation type="submission" date="2019-05" db="EMBL/GenBank/DDBJ databases">
        <title>Draft genome sequence of Actinomadura sp. 14C53.</title>
        <authorList>
            <person name="Saricaoglu S."/>
            <person name="Isik K."/>
        </authorList>
    </citation>
    <scope>NUCLEOTIDE SEQUENCE [LARGE SCALE GENOMIC DNA]</scope>
    <source>
        <strain evidence="3 4">14C53</strain>
    </source>
</reference>
<dbReference type="AlphaFoldDB" id="A0A5C4JBW4"/>
<dbReference type="PANTHER" id="PTHR34094:SF1">
    <property type="entry name" value="PROTEIN FAM185A"/>
    <property type="match status" value="1"/>
</dbReference>
<dbReference type="OrthoDB" id="4456952at2"/>
<feature type="region of interest" description="Disordered" evidence="1">
    <location>
        <begin position="1"/>
        <end position="26"/>
    </location>
</feature>
<gene>
    <name evidence="3" type="ORF">ETD83_19040</name>
</gene>
<evidence type="ECO:0000313" key="4">
    <source>
        <dbReference type="Proteomes" id="UP000309174"/>
    </source>
</evidence>
<evidence type="ECO:0000313" key="3">
    <source>
        <dbReference type="EMBL" id="TMQ98478.1"/>
    </source>
</evidence>
<evidence type="ECO:0000256" key="1">
    <source>
        <dbReference type="SAM" id="MobiDB-lite"/>
    </source>
</evidence>